<evidence type="ECO:0000313" key="3">
    <source>
        <dbReference type="Proteomes" id="UP000673975"/>
    </source>
</evidence>
<proteinExistence type="predicted"/>
<protein>
    <submittedName>
        <fullName evidence="2">Uncharacterized protein</fullName>
    </submittedName>
</protein>
<accession>A0A8J7RJG4</accession>
<dbReference type="RefSeq" id="WP_210510811.1">
    <property type="nucleotide sequence ID" value="NZ_JAFIDN010000003.1"/>
</dbReference>
<evidence type="ECO:0000313" key="2">
    <source>
        <dbReference type="EMBL" id="MBP3191910.1"/>
    </source>
</evidence>
<keyword evidence="3" id="KW-1185">Reference proteome</keyword>
<dbReference type="Proteomes" id="UP000673975">
    <property type="component" value="Unassembled WGS sequence"/>
</dbReference>
<evidence type="ECO:0000256" key="1">
    <source>
        <dbReference type="SAM" id="MobiDB-lite"/>
    </source>
</evidence>
<gene>
    <name evidence="2" type="ORF">NATSA_04450</name>
</gene>
<sequence>MWRGHGGHTNDPHFLSGSDFNAPERSPPSQLDLEILRDAASSGGVEFDEEVEVEFLEGEKIRVMEVDSGMEYELSLEGSNGVISSTEKISLRGSVDGSYTVHSTNDIFINGDVVYNDNPHDNPDSEDLLGIVSEQNVRIERNAHQYDGNSDIHVHASIMALGNSFGAEDYNTGSPRGELHLLGGIIQERRAAVGTFSGSGISSGFSKQYRYDDRLQYLIPPSFPRESVFSVEHWITNVYPHQEDGDDSEEEPAI</sequence>
<reference evidence="2" key="1">
    <citation type="submission" date="2021-02" db="EMBL/GenBank/DDBJ databases">
        <title>Natronogracilivirga saccharolytica gen. nov. sp. nov. a new anaerobic, haloalkiliphilic carbohydrate-fermenting bacterium from soda lake and proposing of Cyclonatronumiaceae fam. nov. in the phylum Balneolaeota.</title>
        <authorList>
            <person name="Zhilina T.N."/>
            <person name="Sorokin D.Y."/>
            <person name="Zavarzina D.G."/>
            <person name="Toshchakov S.V."/>
            <person name="Kublanov I.V."/>
        </authorList>
    </citation>
    <scope>NUCLEOTIDE SEQUENCE</scope>
    <source>
        <strain evidence="2">Z-1702</strain>
    </source>
</reference>
<comment type="caution">
    <text evidence="2">The sequence shown here is derived from an EMBL/GenBank/DDBJ whole genome shotgun (WGS) entry which is preliminary data.</text>
</comment>
<name>A0A8J7RJG4_9BACT</name>
<dbReference type="EMBL" id="JAFIDN010000003">
    <property type="protein sequence ID" value="MBP3191910.1"/>
    <property type="molecule type" value="Genomic_DNA"/>
</dbReference>
<organism evidence="2 3">
    <name type="scientific">Natronogracilivirga saccharolytica</name>
    <dbReference type="NCBI Taxonomy" id="2812953"/>
    <lineage>
        <taxon>Bacteria</taxon>
        <taxon>Pseudomonadati</taxon>
        <taxon>Balneolota</taxon>
        <taxon>Balneolia</taxon>
        <taxon>Balneolales</taxon>
        <taxon>Cyclonatronaceae</taxon>
        <taxon>Natronogracilivirga</taxon>
    </lineage>
</organism>
<feature type="region of interest" description="Disordered" evidence="1">
    <location>
        <begin position="1"/>
        <end position="28"/>
    </location>
</feature>
<dbReference type="AlphaFoldDB" id="A0A8J7RJG4"/>